<evidence type="ECO:0000256" key="9">
    <source>
        <dbReference type="ARBA" id="ARBA00023180"/>
    </source>
</evidence>
<evidence type="ECO:0000256" key="7">
    <source>
        <dbReference type="ARBA" id="ARBA00023034"/>
    </source>
</evidence>
<name>A0A1B6HBQ7_9HEMI</name>
<keyword evidence="4" id="KW-0812">Transmembrane</keyword>
<keyword evidence="3" id="KW-0808">Transferase</keyword>
<keyword evidence="6" id="KW-1133">Transmembrane helix</keyword>
<dbReference type="GO" id="GO:0000139">
    <property type="term" value="C:Golgi membrane"/>
    <property type="evidence" value="ECO:0007669"/>
    <property type="project" value="UniProtKB-SubCell"/>
</dbReference>
<dbReference type="Gene3D" id="3.40.50.300">
    <property type="entry name" value="P-loop containing nucleotide triphosphate hydrolases"/>
    <property type="match status" value="1"/>
</dbReference>
<proteinExistence type="inferred from homology"/>
<dbReference type="EMBL" id="GECU01035591">
    <property type="protein sequence ID" value="JAS72115.1"/>
    <property type="molecule type" value="Transcribed_RNA"/>
</dbReference>
<accession>A0A1B6HBQ7</accession>
<dbReference type="AlphaFoldDB" id="A0A1B6HBQ7"/>
<evidence type="ECO:0000256" key="4">
    <source>
        <dbReference type="ARBA" id="ARBA00022692"/>
    </source>
</evidence>
<evidence type="ECO:0000256" key="1">
    <source>
        <dbReference type="ARBA" id="ARBA00004323"/>
    </source>
</evidence>
<organism evidence="10">
    <name type="scientific">Homalodisca liturata</name>
    <dbReference type="NCBI Taxonomy" id="320908"/>
    <lineage>
        <taxon>Eukaryota</taxon>
        <taxon>Metazoa</taxon>
        <taxon>Ecdysozoa</taxon>
        <taxon>Arthropoda</taxon>
        <taxon>Hexapoda</taxon>
        <taxon>Insecta</taxon>
        <taxon>Pterygota</taxon>
        <taxon>Neoptera</taxon>
        <taxon>Paraneoptera</taxon>
        <taxon>Hemiptera</taxon>
        <taxon>Auchenorrhyncha</taxon>
        <taxon>Membracoidea</taxon>
        <taxon>Cicadellidae</taxon>
        <taxon>Cicadellinae</taxon>
        <taxon>Proconiini</taxon>
        <taxon>Homalodisca</taxon>
    </lineage>
</organism>
<reference evidence="10" key="1">
    <citation type="submission" date="2015-11" db="EMBL/GenBank/DDBJ databases">
        <title>De novo transcriptome assembly of four potential Pierce s Disease insect vectors from Arizona vineyards.</title>
        <authorList>
            <person name="Tassone E.E."/>
        </authorList>
    </citation>
    <scope>NUCLEOTIDE SEQUENCE</scope>
</reference>
<sequence>MRQMVGRPLLAAILMVCLTLSFFYTVFNSESEAGEFVERVTQQPLLASELEDLEQILTGLKPKRTNIFFLKAHKCASSTIQNILMRFGLAHALSFVLPPQTNYLGNPQPFRADMIDEKCATLDGKYNIFAHHTRYDTDQVRSVMFENAAFVTVLRHPADLYESIFSYYSLNTFYSISFKELLKSPEKLKNVEARYAKKLGLNQMSFDLGLPEEDFTSTEKVGKFIKKIDTEFDLVMISEWMEASLVLLADLMNWPLDYVMFLKINARSPEAVYKMSSEERRTVSRWNSVDHKLYTYFLNKFKQRIRDYGEERMLRDIKKLLSLNSKLRFRCVESVNSKGFSGTQSYNLRNGSDWLCFYAARTELEFTEDLRTFQFNSVKVINKLKHLLHQNVTEFV</sequence>
<evidence type="ECO:0008006" key="11">
    <source>
        <dbReference type="Google" id="ProtNLM"/>
    </source>
</evidence>
<dbReference type="GO" id="GO:0009247">
    <property type="term" value="P:glycolipid biosynthetic process"/>
    <property type="evidence" value="ECO:0007669"/>
    <property type="project" value="InterPro"/>
</dbReference>
<keyword evidence="9" id="KW-0325">Glycoprotein</keyword>
<evidence type="ECO:0000256" key="2">
    <source>
        <dbReference type="ARBA" id="ARBA00008124"/>
    </source>
</evidence>
<dbReference type="GO" id="GO:0001733">
    <property type="term" value="F:galactosylceramide sulfotransferase activity"/>
    <property type="evidence" value="ECO:0007669"/>
    <property type="project" value="InterPro"/>
</dbReference>
<evidence type="ECO:0000256" key="3">
    <source>
        <dbReference type="ARBA" id="ARBA00022679"/>
    </source>
</evidence>
<comment type="subcellular location">
    <subcellularLocation>
        <location evidence="1">Golgi apparatus membrane</location>
        <topology evidence="1">Single-pass type II membrane protein</topology>
    </subcellularLocation>
</comment>
<dbReference type="InterPro" id="IPR009729">
    <property type="entry name" value="Gal-3-0_sulfotransfrase"/>
</dbReference>
<dbReference type="PANTHER" id="PTHR14647:SF87">
    <property type="entry name" value="PUTATIVE-RELATED"/>
    <property type="match status" value="1"/>
</dbReference>
<evidence type="ECO:0000256" key="6">
    <source>
        <dbReference type="ARBA" id="ARBA00022989"/>
    </source>
</evidence>
<keyword evidence="5" id="KW-0735">Signal-anchor</keyword>
<gene>
    <name evidence="10" type="ORF">g.11371</name>
</gene>
<comment type="similarity">
    <text evidence="2">Belongs to the galactose-3-O-sulfotransferase family.</text>
</comment>
<dbReference type="InterPro" id="IPR027417">
    <property type="entry name" value="P-loop_NTPase"/>
</dbReference>
<evidence type="ECO:0000256" key="8">
    <source>
        <dbReference type="ARBA" id="ARBA00023136"/>
    </source>
</evidence>
<evidence type="ECO:0000256" key="5">
    <source>
        <dbReference type="ARBA" id="ARBA00022968"/>
    </source>
</evidence>
<protein>
    <recommendedName>
        <fullName evidence="11">Galactosylceramide sulfotransferase-like</fullName>
    </recommendedName>
</protein>
<keyword evidence="7" id="KW-0333">Golgi apparatus</keyword>
<keyword evidence="8" id="KW-0472">Membrane</keyword>
<dbReference type="Pfam" id="PF06990">
    <property type="entry name" value="Gal-3-0_sulfotr"/>
    <property type="match status" value="1"/>
</dbReference>
<dbReference type="PANTHER" id="PTHR14647">
    <property type="entry name" value="GALACTOSE-3-O-SULFOTRANSFERASE"/>
    <property type="match status" value="1"/>
</dbReference>
<dbReference type="SUPFAM" id="SSF52540">
    <property type="entry name" value="P-loop containing nucleoside triphosphate hydrolases"/>
    <property type="match status" value="1"/>
</dbReference>
<evidence type="ECO:0000313" key="10">
    <source>
        <dbReference type="EMBL" id="JAS72115.1"/>
    </source>
</evidence>